<dbReference type="InterPro" id="IPR000618">
    <property type="entry name" value="Insect_cuticle"/>
</dbReference>
<evidence type="ECO:0000256" key="2">
    <source>
        <dbReference type="PROSITE-ProRule" id="PRU00497"/>
    </source>
</evidence>
<keyword evidence="4" id="KW-0732">Signal</keyword>
<keyword evidence="1 2" id="KW-0193">Cuticle</keyword>
<feature type="chain" id="PRO_5040502493" evidence="4">
    <location>
        <begin position="17"/>
        <end position="263"/>
    </location>
</feature>
<dbReference type="InterPro" id="IPR031311">
    <property type="entry name" value="CHIT_BIND_RR_consensus"/>
</dbReference>
<proteinExistence type="predicted"/>
<dbReference type="AlphaFoldDB" id="A0A9P0MR21"/>
<evidence type="ECO:0000313" key="6">
    <source>
        <dbReference type="Proteomes" id="UP001152798"/>
    </source>
</evidence>
<dbReference type="PANTHER" id="PTHR12236">
    <property type="entry name" value="STRUCTURAL CONTITUENT OF CUTICLE"/>
    <property type="match status" value="1"/>
</dbReference>
<dbReference type="OrthoDB" id="6626468at2759"/>
<dbReference type="GO" id="GO:0031012">
    <property type="term" value="C:extracellular matrix"/>
    <property type="evidence" value="ECO:0007669"/>
    <property type="project" value="TreeGrafter"/>
</dbReference>
<dbReference type="PROSITE" id="PS51155">
    <property type="entry name" value="CHIT_BIND_RR_2"/>
    <property type="match status" value="2"/>
</dbReference>
<reference evidence="5" key="1">
    <citation type="submission" date="2022-01" db="EMBL/GenBank/DDBJ databases">
        <authorList>
            <person name="King R."/>
        </authorList>
    </citation>
    <scope>NUCLEOTIDE SEQUENCE</scope>
</reference>
<name>A0A9P0MR21_NEZVI</name>
<evidence type="ECO:0000256" key="4">
    <source>
        <dbReference type="SAM" id="SignalP"/>
    </source>
</evidence>
<evidence type="ECO:0000313" key="5">
    <source>
        <dbReference type="EMBL" id="CAH1401829.1"/>
    </source>
</evidence>
<dbReference type="GO" id="GO:0042302">
    <property type="term" value="F:structural constituent of cuticle"/>
    <property type="evidence" value="ECO:0007669"/>
    <property type="project" value="UniProtKB-UniRule"/>
</dbReference>
<dbReference type="Proteomes" id="UP001152798">
    <property type="component" value="Chromosome 5"/>
</dbReference>
<dbReference type="InterPro" id="IPR051217">
    <property type="entry name" value="Insect_Cuticle_Struc_Prot"/>
</dbReference>
<dbReference type="GO" id="GO:0005615">
    <property type="term" value="C:extracellular space"/>
    <property type="evidence" value="ECO:0007669"/>
    <property type="project" value="TreeGrafter"/>
</dbReference>
<evidence type="ECO:0000256" key="1">
    <source>
        <dbReference type="ARBA" id="ARBA00022460"/>
    </source>
</evidence>
<dbReference type="Pfam" id="PF00379">
    <property type="entry name" value="Chitin_bind_4"/>
    <property type="match status" value="2"/>
</dbReference>
<dbReference type="PANTHER" id="PTHR12236:SF95">
    <property type="entry name" value="CUTICULAR PROTEIN 76BD, ISOFORM C-RELATED"/>
    <property type="match status" value="1"/>
</dbReference>
<feature type="signal peptide" evidence="4">
    <location>
        <begin position="1"/>
        <end position="16"/>
    </location>
</feature>
<protein>
    <submittedName>
        <fullName evidence="5">Uncharacterized protein</fullName>
    </submittedName>
</protein>
<accession>A0A9P0MR21</accession>
<dbReference type="EMBL" id="OV725081">
    <property type="protein sequence ID" value="CAH1401829.1"/>
    <property type="molecule type" value="Genomic_DNA"/>
</dbReference>
<dbReference type="PROSITE" id="PS00233">
    <property type="entry name" value="CHIT_BIND_RR_1"/>
    <property type="match status" value="1"/>
</dbReference>
<evidence type="ECO:0000256" key="3">
    <source>
        <dbReference type="SAM" id="MobiDB-lite"/>
    </source>
</evidence>
<feature type="compositionally biased region" description="Gly residues" evidence="3">
    <location>
        <begin position="253"/>
        <end position="263"/>
    </location>
</feature>
<feature type="compositionally biased region" description="Low complexity" evidence="3">
    <location>
        <begin position="243"/>
        <end position="252"/>
    </location>
</feature>
<feature type="region of interest" description="Disordered" evidence="3">
    <location>
        <begin position="239"/>
        <end position="263"/>
    </location>
</feature>
<keyword evidence="6" id="KW-1185">Reference proteome</keyword>
<dbReference type="PRINTS" id="PR00947">
    <property type="entry name" value="CUTICLE"/>
</dbReference>
<gene>
    <name evidence="5" type="ORF">NEZAVI_LOCUS10774</name>
</gene>
<sequence>MIKTLAVLCFVGVVFADYDGYGDNSGHDDHHVDYYSPPHYNYEYSVHDPKTHDVKSQYETRVGDVVKGYYTLQEADGTTREVHYTSDDKNGFNAEVKRTGKAYHPQIALLACFLGVAVAQYGHNYGHHEEHHAPAHYKFDYSVHDPHTYDVKRQEETREGDVVKGYYSLHEPDGTERIVHYTADPHNGFNAVVERKGHAVHPQHYGHSSEAYYGHHSGGYSGYSGSSGGYSGYSGSSGGYSGYSGSSGRNSGSSGGYSGYRRY</sequence>
<organism evidence="5 6">
    <name type="scientific">Nezara viridula</name>
    <name type="common">Southern green stink bug</name>
    <name type="synonym">Cimex viridulus</name>
    <dbReference type="NCBI Taxonomy" id="85310"/>
    <lineage>
        <taxon>Eukaryota</taxon>
        <taxon>Metazoa</taxon>
        <taxon>Ecdysozoa</taxon>
        <taxon>Arthropoda</taxon>
        <taxon>Hexapoda</taxon>
        <taxon>Insecta</taxon>
        <taxon>Pterygota</taxon>
        <taxon>Neoptera</taxon>
        <taxon>Paraneoptera</taxon>
        <taxon>Hemiptera</taxon>
        <taxon>Heteroptera</taxon>
        <taxon>Panheteroptera</taxon>
        <taxon>Pentatomomorpha</taxon>
        <taxon>Pentatomoidea</taxon>
        <taxon>Pentatomidae</taxon>
        <taxon>Pentatominae</taxon>
        <taxon>Nezara</taxon>
    </lineage>
</organism>